<dbReference type="Pfam" id="PF02481">
    <property type="entry name" value="DNA_processg_A"/>
    <property type="match status" value="1"/>
</dbReference>
<feature type="domain" description="DprA winged helix" evidence="3">
    <location>
        <begin position="302"/>
        <end position="353"/>
    </location>
</feature>
<organism evidence="4 5">
    <name type="scientific">Candidatus Kerfeldbacteria bacterium CG08_land_8_20_14_0_20_40_16</name>
    <dbReference type="NCBI Taxonomy" id="2014244"/>
    <lineage>
        <taxon>Bacteria</taxon>
        <taxon>Candidatus Kerfeldiibacteriota</taxon>
    </lineage>
</organism>
<dbReference type="SUPFAM" id="SSF102405">
    <property type="entry name" value="MCP/YpsA-like"/>
    <property type="match status" value="1"/>
</dbReference>
<evidence type="ECO:0000259" key="3">
    <source>
        <dbReference type="Pfam" id="PF17782"/>
    </source>
</evidence>
<dbReference type="PANTHER" id="PTHR43022:SF1">
    <property type="entry name" value="PROTEIN SMF"/>
    <property type="match status" value="1"/>
</dbReference>
<proteinExistence type="inferred from homology"/>
<gene>
    <name evidence="4" type="primary">dprA</name>
    <name evidence="4" type="ORF">COT24_04080</name>
</gene>
<dbReference type="InterPro" id="IPR036388">
    <property type="entry name" value="WH-like_DNA-bd_sf"/>
</dbReference>
<dbReference type="InterPro" id="IPR003488">
    <property type="entry name" value="DprA"/>
</dbReference>
<dbReference type="PANTHER" id="PTHR43022">
    <property type="entry name" value="PROTEIN SMF"/>
    <property type="match status" value="1"/>
</dbReference>
<dbReference type="InterPro" id="IPR041614">
    <property type="entry name" value="DprA_WH"/>
</dbReference>
<comment type="similarity">
    <text evidence="1">Belongs to the DprA/Smf family.</text>
</comment>
<dbReference type="InterPro" id="IPR057666">
    <property type="entry name" value="DrpA_SLOG"/>
</dbReference>
<dbReference type="SUPFAM" id="SSF47781">
    <property type="entry name" value="RuvA domain 2-like"/>
    <property type="match status" value="1"/>
</dbReference>
<dbReference type="AlphaFoldDB" id="A0A2H0YV46"/>
<reference evidence="4 5" key="1">
    <citation type="submission" date="2017-09" db="EMBL/GenBank/DDBJ databases">
        <title>Depth-based differentiation of microbial function through sediment-hosted aquifers and enrichment of novel symbionts in the deep terrestrial subsurface.</title>
        <authorList>
            <person name="Probst A.J."/>
            <person name="Ladd B."/>
            <person name="Jarett J.K."/>
            <person name="Geller-Mcgrath D.E."/>
            <person name="Sieber C.M."/>
            <person name="Emerson J.B."/>
            <person name="Anantharaman K."/>
            <person name="Thomas B.C."/>
            <person name="Malmstrom R."/>
            <person name="Stieglmeier M."/>
            <person name="Klingl A."/>
            <person name="Woyke T."/>
            <person name="Ryan C.M."/>
            <person name="Banfield J.F."/>
        </authorList>
    </citation>
    <scope>NUCLEOTIDE SEQUENCE [LARGE SCALE GENOMIC DNA]</scope>
    <source>
        <strain evidence="4">CG08_land_8_20_14_0_20_40_16</strain>
    </source>
</reference>
<name>A0A2H0YV46_9BACT</name>
<feature type="domain" description="Smf/DprA SLOG" evidence="2">
    <location>
        <begin position="77"/>
        <end position="286"/>
    </location>
</feature>
<dbReference type="InterPro" id="IPR010994">
    <property type="entry name" value="RuvA_2-like"/>
</dbReference>
<comment type="caution">
    <text evidence="4">The sequence shown here is derived from an EMBL/GenBank/DDBJ whole genome shotgun (WGS) entry which is preliminary data.</text>
</comment>
<evidence type="ECO:0000313" key="5">
    <source>
        <dbReference type="Proteomes" id="UP000231542"/>
    </source>
</evidence>
<dbReference type="Gene3D" id="3.40.50.450">
    <property type="match status" value="1"/>
</dbReference>
<evidence type="ECO:0000313" key="4">
    <source>
        <dbReference type="EMBL" id="PIS42368.1"/>
    </source>
</evidence>
<dbReference type="Proteomes" id="UP000231542">
    <property type="component" value="Unassembled WGS sequence"/>
</dbReference>
<sequence length="360" mass="39393">MFDQPYWNAFNQIPETGPATFRKLLSRFSSLKEAWEAPMREIKRCGIHPKTAAKITNLPKEIDPLKEWGKLRKNGIKIITLLDNNYPALLKEIYDPPPLLYLKGILTKDELMLAVVGTRKSSAYGRGVASDLVSNLSRAGLTIVSGLALGIDSFAHQATLQAKGRTVGVLAGGLDLVYPRANYRLAEEILVAGGALISEYPLGTAALKHHFPIRNRIISGLSIGTLVIEAGEKSGALITARLALEQNREVFAVPGSIYSKNSEGPNNLIKMGARAVTKAEDILEPLNLKQLTSSQEVRKIIADTKEEELILKSFSQDPVHIDQIVKNSGLSTSTVNSALTLMEMKGKVRNLGGMYYFLAR</sequence>
<dbReference type="GO" id="GO:0009294">
    <property type="term" value="P:DNA-mediated transformation"/>
    <property type="evidence" value="ECO:0007669"/>
    <property type="project" value="InterPro"/>
</dbReference>
<dbReference type="NCBIfam" id="TIGR00732">
    <property type="entry name" value="dprA"/>
    <property type="match status" value="1"/>
</dbReference>
<evidence type="ECO:0000256" key="1">
    <source>
        <dbReference type="ARBA" id="ARBA00006525"/>
    </source>
</evidence>
<dbReference type="EMBL" id="PEXU01000047">
    <property type="protein sequence ID" value="PIS42368.1"/>
    <property type="molecule type" value="Genomic_DNA"/>
</dbReference>
<dbReference type="Gene3D" id="1.10.10.10">
    <property type="entry name" value="Winged helix-like DNA-binding domain superfamily/Winged helix DNA-binding domain"/>
    <property type="match status" value="1"/>
</dbReference>
<protein>
    <submittedName>
        <fullName evidence="4">DNA-protecting protein DprA</fullName>
    </submittedName>
</protein>
<evidence type="ECO:0000259" key="2">
    <source>
        <dbReference type="Pfam" id="PF02481"/>
    </source>
</evidence>
<dbReference type="Pfam" id="PF17782">
    <property type="entry name" value="WHD_DprA"/>
    <property type="match status" value="1"/>
</dbReference>
<accession>A0A2H0YV46</accession>